<evidence type="ECO:0000256" key="3">
    <source>
        <dbReference type="ARBA" id="ARBA00009528"/>
    </source>
</evidence>
<keyword evidence="11" id="KW-1185">Reference proteome</keyword>
<comment type="cofactor">
    <cofactor evidence="8">
        <name>Mn(2+)</name>
        <dbReference type="ChEBI" id="CHEBI:29035"/>
    </cofactor>
    <text evidence="8">Binds 2 manganese ions per subunit.</text>
</comment>
<keyword evidence="8" id="KW-0963">Cytoplasm</keyword>
<proteinExistence type="inferred from homology"/>
<dbReference type="PANTHER" id="PTHR11963">
    <property type="entry name" value="LEUCINE AMINOPEPTIDASE-RELATED"/>
    <property type="match status" value="1"/>
</dbReference>
<feature type="active site" evidence="8">
    <location>
        <position position="336"/>
    </location>
</feature>
<dbReference type="InterPro" id="IPR023042">
    <property type="entry name" value="Peptidase_M17_leu_NH2_pept"/>
</dbReference>
<evidence type="ECO:0000313" key="11">
    <source>
        <dbReference type="Proteomes" id="UP000184114"/>
    </source>
</evidence>
<evidence type="ECO:0000256" key="6">
    <source>
        <dbReference type="ARBA" id="ARBA00022801"/>
    </source>
</evidence>
<dbReference type="CDD" id="cd00433">
    <property type="entry name" value="Peptidase_M17"/>
    <property type="match status" value="1"/>
</dbReference>
<dbReference type="NCBIfam" id="NF002074">
    <property type="entry name" value="PRK00913.1-4"/>
    <property type="match status" value="1"/>
</dbReference>
<evidence type="ECO:0000256" key="1">
    <source>
        <dbReference type="ARBA" id="ARBA00000135"/>
    </source>
</evidence>
<dbReference type="InterPro" id="IPR000819">
    <property type="entry name" value="Peptidase_M17_C"/>
</dbReference>
<comment type="similarity">
    <text evidence="3 8">Belongs to the peptidase M17 family.</text>
</comment>
<evidence type="ECO:0000259" key="9">
    <source>
        <dbReference type="PROSITE" id="PS00631"/>
    </source>
</evidence>
<evidence type="ECO:0000256" key="8">
    <source>
        <dbReference type="HAMAP-Rule" id="MF_00181"/>
    </source>
</evidence>
<feature type="binding site" evidence="8">
    <location>
        <position position="332"/>
    </location>
    <ligand>
        <name>Mn(2+)</name>
        <dbReference type="ChEBI" id="CHEBI:29035"/>
        <label>1</label>
    </ligand>
</feature>
<feature type="binding site" evidence="8">
    <location>
        <position position="255"/>
    </location>
    <ligand>
        <name>Mn(2+)</name>
        <dbReference type="ChEBI" id="CHEBI:29035"/>
        <label>1</label>
    </ligand>
</feature>
<comment type="subcellular location">
    <subcellularLocation>
        <location evidence="8">Cytoplasm</location>
    </subcellularLocation>
</comment>
<evidence type="ECO:0000256" key="5">
    <source>
        <dbReference type="ARBA" id="ARBA00022670"/>
    </source>
</evidence>
<gene>
    <name evidence="8" type="primary">pepA</name>
    <name evidence="10" type="ORF">SAMN02745784_01476</name>
</gene>
<dbReference type="PANTHER" id="PTHR11963:SF23">
    <property type="entry name" value="CYTOSOL AMINOPEPTIDASE"/>
    <property type="match status" value="1"/>
</dbReference>
<feature type="binding site" evidence="8">
    <location>
        <position position="250"/>
    </location>
    <ligand>
        <name>Mn(2+)</name>
        <dbReference type="ChEBI" id="CHEBI:29035"/>
        <label>2</label>
    </ligand>
</feature>
<dbReference type="InterPro" id="IPR043472">
    <property type="entry name" value="Macro_dom-like"/>
</dbReference>
<sequence length="481" mass="52511">MFNLKILVGTGGEVEILLVFKETEKLNKAQELYDYLKKKEIFKGNCGEVYSDISPKGNNVIILGLGEREKISFESLRKAFYKLGKELMKFKVESAEVTVPKFENLCYTKTNMAIAEGLLQSEYAFEKYLSEKKIKPTVKEFFLNILEDKKDKVEEGIKEINNLIEGIFLARDLVNEPAMEMTPVELAKRAKEELEVLGVEVKIYDRDKIEDLGMKAFLAVSKGSAIPPQFIVMKWNGDSSSEEKLALVGKGLTYDSGGYSIKPGDSMVNMYSDMGGSASVIGAMKAIAKSKLNKNVIGIIAACENLISGEAYKPGDVIGSMAGKTIEVWSTDAEGRLTLADALWYAATVEKANKIIDIATLTGACIVALGNVNTGAITNDENLMNKVKNASELAGEPVWQLPSNDEYRDLIKGTVGDLKNTGGRGGGTITAGLFLEEFVNKTPWVHLDIAGTAFLSGEMGYLPKGATGVPVKTLYHLAKEI</sequence>
<dbReference type="Pfam" id="PF00883">
    <property type="entry name" value="Peptidase_M17"/>
    <property type="match status" value="1"/>
</dbReference>
<dbReference type="AlphaFoldDB" id="A0A1M4VIJ7"/>
<dbReference type="GO" id="GO:0006508">
    <property type="term" value="P:proteolysis"/>
    <property type="evidence" value="ECO:0007669"/>
    <property type="project" value="UniProtKB-KW"/>
</dbReference>
<organism evidence="10 11">
    <name type="scientific">Tissierella praeacuta DSM 18095</name>
    <dbReference type="NCBI Taxonomy" id="1123404"/>
    <lineage>
        <taxon>Bacteria</taxon>
        <taxon>Bacillati</taxon>
        <taxon>Bacillota</taxon>
        <taxon>Tissierellia</taxon>
        <taxon>Tissierellales</taxon>
        <taxon>Tissierellaceae</taxon>
        <taxon>Tissierella</taxon>
    </lineage>
</organism>
<dbReference type="PROSITE" id="PS00631">
    <property type="entry name" value="CYTOSOL_AP"/>
    <property type="match status" value="1"/>
</dbReference>
<dbReference type="InterPro" id="IPR008283">
    <property type="entry name" value="Peptidase_M17_N"/>
</dbReference>
<protein>
    <recommendedName>
        <fullName evidence="8">Probable cytosol aminopeptidase</fullName>
        <ecNumber evidence="8">3.4.11.1</ecNumber>
    </recommendedName>
    <alternativeName>
        <fullName evidence="8">Leucine aminopeptidase</fullName>
        <shortName evidence="8">LAP</shortName>
        <ecNumber evidence="8">3.4.11.10</ecNumber>
    </alternativeName>
    <alternativeName>
        <fullName evidence="8">Leucyl aminopeptidase</fullName>
    </alternativeName>
</protein>
<dbReference type="EC" id="3.4.11.1" evidence="8"/>
<dbReference type="GO" id="GO:0005737">
    <property type="term" value="C:cytoplasm"/>
    <property type="evidence" value="ECO:0007669"/>
    <property type="project" value="UniProtKB-SubCell"/>
</dbReference>
<feature type="domain" description="Cytosol aminopeptidase" evidence="9">
    <location>
        <begin position="330"/>
        <end position="337"/>
    </location>
</feature>
<keyword evidence="8" id="KW-0464">Manganese</keyword>
<dbReference type="GO" id="GO:0030145">
    <property type="term" value="F:manganese ion binding"/>
    <property type="evidence" value="ECO:0007669"/>
    <property type="project" value="UniProtKB-UniRule"/>
</dbReference>
<keyword evidence="4 8" id="KW-0031">Aminopeptidase</keyword>
<dbReference type="Pfam" id="PF02789">
    <property type="entry name" value="Peptidase_M17_N"/>
    <property type="match status" value="1"/>
</dbReference>
<keyword evidence="8" id="KW-0479">Metal-binding</keyword>
<feature type="binding site" evidence="8">
    <location>
        <position position="334"/>
    </location>
    <ligand>
        <name>Mn(2+)</name>
        <dbReference type="ChEBI" id="CHEBI:29035"/>
        <label>1</label>
    </ligand>
</feature>
<dbReference type="RefSeq" id="WP_422821948.1">
    <property type="nucleotide sequence ID" value="NZ_FQTY01000005.1"/>
</dbReference>
<keyword evidence="6 8" id="KW-0378">Hydrolase</keyword>
<dbReference type="Gene3D" id="3.40.220.10">
    <property type="entry name" value="Leucine Aminopeptidase, subunit E, domain 1"/>
    <property type="match status" value="1"/>
</dbReference>
<evidence type="ECO:0000256" key="4">
    <source>
        <dbReference type="ARBA" id="ARBA00022438"/>
    </source>
</evidence>
<dbReference type="NCBIfam" id="NF002083">
    <property type="entry name" value="PRK00913.3-5"/>
    <property type="match status" value="1"/>
</dbReference>
<dbReference type="HAMAP" id="MF_00181">
    <property type="entry name" value="Cytosol_peptidase_M17"/>
    <property type="match status" value="1"/>
</dbReference>
<accession>A0A1M4VIJ7</accession>
<dbReference type="EC" id="3.4.11.10" evidence="8"/>
<reference evidence="11" key="1">
    <citation type="submission" date="2016-11" db="EMBL/GenBank/DDBJ databases">
        <authorList>
            <person name="Varghese N."/>
            <person name="Submissions S."/>
        </authorList>
    </citation>
    <scope>NUCLEOTIDE SEQUENCE [LARGE SCALE GENOMIC DNA]</scope>
    <source>
        <strain evidence="11">DSM 18095</strain>
    </source>
</reference>
<dbReference type="Proteomes" id="UP000184114">
    <property type="component" value="Unassembled WGS sequence"/>
</dbReference>
<evidence type="ECO:0000256" key="2">
    <source>
        <dbReference type="ARBA" id="ARBA00000967"/>
    </source>
</evidence>
<comment type="catalytic activity">
    <reaction evidence="2 8">
        <text>Release of an N-terminal amino acid, preferentially leucine, but not glutamic or aspartic acids.</text>
        <dbReference type="EC" id="3.4.11.10"/>
    </reaction>
</comment>
<feature type="binding site" evidence="8">
    <location>
        <position position="273"/>
    </location>
    <ligand>
        <name>Mn(2+)</name>
        <dbReference type="ChEBI" id="CHEBI:29035"/>
        <label>2</label>
    </ligand>
</feature>
<comment type="catalytic activity">
    <reaction evidence="1 8">
        <text>Release of an N-terminal amino acid, Xaa-|-Yaa-, in which Xaa is preferably Leu, but may be other amino acids including Pro although not Arg or Lys, and Yaa may be Pro. Amino acid amides and methyl esters are also readily hydrolyzed, but rates on arylamides are exceedingly low.</text>
        <dbReference type="EC" id="3.4.11.1"/>
    </reaction>
</comment>
<dbReference type="STRING" id="1123404.SAMN02745784_01476"/>
<dbReference type="NCBIfam" id="NF002073">
    <property type="entry name" value="PRK00913.1-2"/>
    <property type="match status" value="1"/>
</dbReference>
<dbReference type="GO" id="GO:0070006">
    <property type="term" value="F:metalloaminopeptidase activity"/>
    <property type="evidence" value="ECO:0007669"/>
    <property type="project" value="InterPro"/>
</dbReference>
<dbReference type="PRINTS" id="PR00481">
    <property type="entry name" value="LAMNOPPTDASE"/>
</dbReference>
<dbReference type="EMBL" id="FQTY01000005">
    <property type="protein sequence ID" value="SHE68798.1"/>
    <property type="molecule type" value="Genomic_DNA"/>
</dbReference>
<evidence type="ECO:0000256" key="7">
    <source>
        <dbReference type="ARBA" id="ARBA00049972"/>
    </source>
</evidence>
<feature type="binding site" evidence="8">
    <location>
        <position position="255"/>
    </location>
    <ligand>
        <name>Mn(2+)</name>
        <dbReference type="ChEBI" id="CHEBI:29035"/>
        <label>2</label>
    </ligand>
</feature>
<dbReference type="Gene3D" id="3.40.630.10">
    <property type="entry name" value="Zn peptidases"/>
    <property type="match status" value="1"/>
</dbReference>
<feature type="active site" evidence="8">
    <location>
        <position position="262"/>
    </location>
</feature>
<dbReference type="InterPro" id="IPR011356">
    <property type="entry name" value="Leucine_aapep/pepB"/>
</dbReference>
<name>A0A1M4VIJ7_9FIRM</name>
<keyword evidence="5 8" id="KW-0645">Protease</keyword>
<evidence type="ECO:0000313" key="10">
    <source>
        <dbReference type="EMBL" id="SHE68798.1"/>
    </source>
</evidence>
<comment type="function">
    <text evidence="7 8">Presumably involved in the processing and regular turnover of intracellular proteins. Catalyzes the removal of unsubstituted N-terminal amino acids from various peptides.</text>
</comment>
<dbReference type="SUPFAM" id="SSF52949">
    <property type="entry name" value="Macro domain-like"/>
    <property type="match status" value="1"/>
</dbReference>
<dbReference type="SUPFAM" id="SSF53187">
    <property type="entry name" value="Zn-dependent exopeptidases"/>
    <property type="match status" value="1"/>
</dbReference>
<feature type="binding site" evidence="8">
    <location>
        <position position="334"/>
    </location>
    <ligand>
        <name>Mn(2+)</name>
        <dbReference type="ChEBI" id="CHEBI:29035"/>
        <label>2</label>
    </ligand>
</feature>